<dbReference type="Gene3D" id="2.170.120.30">
    <property type="match status" value="1"/>
</dbReference>
<name>A0A0R2FAF5_9LACO</name>
<dbReference type="InterPro" id="IPR012505">
    <property type="entry name" value="YbbR"/>
</dbReference>
<dbReference type="PATRIC" id="fig|1423730.4.peg.657"/>
<dbReference type="Proteomes" id="UP000050865">
    <property type="component" value="Unassembled WGS sequence"/>
</dbReference>
<dbReference type="Gene3D" id="2.170.120.40">
    <property type="entry name" value="YbbR-like domain"/>
    <property type="match status" value="2"/>
</dbReference>
<dbReference type="PANTHER" id="PTHR37804:SF1">
    <property type="entry name" value="CDAA REGULATORY PROTEIN CDAR"/>
    <property type="match status" value="1"/>
</dbReference>
<dbReference type="STRING" id="1423730.FC75_GL000631"/>
<organism evidence="2 3">
    <name type="scientific">Lacticaseibacillus camelliae DSM 22697 = JCM 13995</name>
    <dbReference type="NCBI Taxonomy" id="1423730"/>
    <lineage>
        <taxon>Bacteria</taxon>
        <taxon>Bacillati</taxon>
        <taxon>Bacillota</taxon>
        <taxon>Bacilli</taxon>
        <taxon>Lactobacillales</taxon>
        <taxon>Lactobacillaceae</taxon>
        <taxon>Lacticaseibacillus</taxon>
    </lineage>
</organism>
<dbReference type="RefSeq" id="WP_056988982.1">
    <property type="nucleotide sequence ID" value="NZ_AYZJ01000013.1"/>
</dbReference>
<dbReference type="AlphaFoldDB" id="A0A0R2FAF5"/>
<feature type="region of interest" description="Disordered" evidence="1">
    <location>
        <begin position="323"/>
        <end position="356"/>
    </location>
</feature>
<accession>A0A0R2FAF5</accession>
<feature type="compositionally biased region" description="Low complexity" evidence="1">
    <location>
        <begin position="335"/>
        <end position="356"/>
    </location>
</feature>
<evidence type="ECO:0000313" key="2">
    <source>
        <dbReference type="EMBL" id="KRN25361.1"/>
    </source>
</evidence>
<protein>
    <submittedName>
        <fullName evidence="2">YbbR like protein</fullName>
    </submittedName>
</protein>
<comment type="caution">
    <text evidence="2">The sequence shown here is derived from an EMBL/GenBank/DDBJ whole genome shotgun (WGS) entry which is preliminary data.</text>
</comment>
<dbReference type="PANTHER" id="PTHR37804">
    <property type="entry name" value="CDAA REGULATORY PROTEIN CDAR"/>
    <property type="match status" value="1"/>
</dbReference>
<gene>
    <name evidence="2" type="ORF">FC75_GL000631</name>
</gene>
<evidence type="ECO:0000256" key="1">
    <source>
        <dbReference type="SAM" id="MobiDB-lite"/>
    </source>
</evidence>
<proteinExistence type="predicted"/>
<dbReference type="InterPro" id="IPR053154">
    <property type="entry name" value="c-di-AMP_regulator"/>
</dbReference>
<dbReference type="Pfam" id="PF07949">
    <property type="entry name" value="YbbR"/>
    <property type="match status" value="3"/>
</dbReference>
<dbReference type="EMBL" id="AYZJ01000013">
    <property type="protein sequence ID" value="KRN25361.1"/>
    <property type="molecule type" value="Genomic_DNA"/>
</dbReference>
<reference evidence="2 3" key="1">
    <citation type="journal article" date="2015" name="Genome Announc.">
        <title>Expanding the biotechnology potential of lactobacilli through comparative genomics of 213 strains and associated genera.</title>
        <authorList>
            <person name="Sun Z."/>
            <person name="Harris H.M."/>
            <person name="McCann A."/>
            <person name="Guo C."/>
            <person name="Argimon S."/>
            <person name="Zhang W."/>
            <person name="Yang X."/>
            <person name="Jeffery I.B."/>
            <person name="Cooney J.C."/>
            <person name="Kagawa T.F."/>
            <person name="Liu W."/>
            <person name="Song Y."/>
            <person name="Salvetti E."/>
            <person name="Wrobel A."/>
            <person name="Rasinkangas P."/>
            <person name="Parkhill J."/>
            <person name="Rea M.C."/>
            <person name="O'Sullivan O."/>
            <person name="Ritari J."/>
            <person name="Douillard F.P."/>
            <person name="Paul Ross R."/>
            <person name="Yang R."/>
            <person name="Briner A.E."/>
            <person name="Felis G.E."/>
            <person name="de Vos W.M."/>
            <person name="Barrangou R."/>
            <person name="Klaenhammer T.R."/>
            <person name="Caufield P.W."/>
            <person name="Cui Y."/>
            <person name="Zhang H."/>
            <person name="O'Toole P.W."/>
        </authorList>
    </citation>
    <scope>NUCLEOTIDE SEQUENCE [LARGE SCALE GENOMIC DNA]</scope>
    <source>
        <strain evidence="2 3">DSM 22697</strain>
    </source>
</reference>
<sequence length="356" mass="37903">MKFNFSKLWDSKWFYRILALVLAIALFGYVNAEQINRTQSNGNNGSAVTATTKRTLRVPLELKADTDKYFITGYPQHVSVDLEGSASLVTVTANTLNFRVIADLTGLGVGTHTVKLKEQGLNKDLTYAIKPETIKVTIQDRRTRKMPIQVKYNEDSLAPGYTADTAQLGSETAEVTGGKGEINRVYQVVANVVLTRNTKADVDQEVLLQALDEDGNTLNVVISPATVHVHLPVSLPSKKVSVVLKQTGTVPHGTSFTLNTDTTSATIYGSRAALRKIDSLTVPIDVSKINKSTTITVRLTAAAAGIVSSDPRTIKVHVTLVTDPTANGTTGSGAGSSSSSSASSSSSSTATSSTEK</sequence>
<evidence type="ECO:0000313" key="3">
    <source>
        <dbReference type="Proteomes" id="UP000050865"/>
    </source>
</evidence>
<keyword evidence="3" id="KW-1185">Reference proteome</keyword>